<feature type="compositionally biased region" description="Basic and acidic residues" evidence="1">
    <location>
        <begin position="106"/>
        <end position="137"/>
    </location>
</feature>
<evidence type="ECO:0000256" key="1">
    <source>
        <dbReference type="SAM" id="MobiDB-lite"/>
    </source>
</evidence>
<reference evidence="3" key="1">
    <citation type="submission" date="2020-02" db="EMBL/GenBank/DDBJ databases">
        <authorList>
            <person name="Meier V. D."/>
        </authorList>
    </citation>
    <scope>NUCLEOTIDE SEQUENCE</scope>
    <source>
        <strain evidence="3">AVDCRST_MAG45</strain>
    </source>
</reference>
<dbReference type="AlphaFoldDB" id="A0A6J4SJ62"/>
<dbReference type="InterPro" id="IPR027275">
    <property type="entry name" value="PRC-brl_dom"/>
</dbReference>
<dbReference type="GO" id="GO:0019684">
    <property type="term" value="P:photosynthesis, light reaction"/>
    <property type="evidence" value="ECO:0007669"/>
    <property type="project" value="InterPro"/>
</dbReference>
<sequence length="321" mass="34778">MANVREMLAWRGREVVDVDGDRIGRLEEIYLDADTDEAHWAAVKTGLVGGKLSLVPLSEATERADHVAVPFDKRTVKGAPNVDSGAELTPEEESMLHRYYGTGASRPHEGAEEQPAGRDSRDESASWNETDSRRDSASRSGTDSLGGTDSRGGRGRELGRALGAAARNVGQAAMQEARGRGSSAESDRGPHAGGPAGRDERSGRGGSTDERSSETDRPPSTAGQGAEPVSSSAEAEHRPQTPQHSGENERRADEPQARTGERDPHAEEHEHHTHDRTAEAGQPADAERPRGRLRRHVTTEYLSDTGEVERRETHTEEERPQ</sequence>
<name>A0A6J4SJ62_9ACTN</name>
<organism evidence="3">
    <name type="scientific">uncultured Solirubrobacterales bacterium</name>
    <dbReference type="NCBI Taxonomy" id="768556"/>
    <lineage>
        <taxon>Bacteria</taxon>
        <taxon>Bacillati</taxon>
        <taxon>Actinomycetota</taxon>
        <taxon>Thermoleophilia</taxon>
        <taxon>Solirubrobacterales</taxon>
        <taxon>environmental samples</taxon>
    </lineage>
</organism>
<feature type="region of interest" description="Disordered" evidence="1">
    <location>
        <begin position="101"/>
        <end position="321"/>
    </location>
</feature>
<dbReference type="Pfam" id="PF05239">
    <property type="entry name" value="PRC"/>
    <property type="match status" value="1"/>
</dbReference>
<dbReference type="GO" id="GO:0030077">
    <property type="term" value="C:plasma membrane light-harvesting complex"/>
    <property type="evidence" value="ECO:0007669"/>
    <property type="project" value="InterPro"/>
</dbReference>
<feature type="domain" description="PRC-barrel" evidence="2">
    <location>
        <begin position="11"/>
        <end position="73"/>
    </location>
</feature>
<feature type="compositionally biased region" description="Basic and acidic residues" evidence="1">
    <location>
        <begin position="246"/>
        <end position="278"/>
    </location>
</feature>
<feature type="compositionally biased region" description="Polar residues" evidence="1">
    <location>
        <begin position="138"/>
        <end position="147"/>
    </location>
</feature>
<gene>
    <name evidence="3" type="ORF">AVDCRST_MAG45-1275</name>
</gene>
<protein>
    <recommendedName>
        <fullName evidence="2">PRC-barrel domain-containing protein</fullName>
    </recommendedName>
</protein>
<evidence type="ECO:0000313" key="3">
    <source>
        <dbReference type="EMBL" id="CAA9500474.1"/>
    </source>
</evidence>
<feature type="compositionally biased region" description="Basic and acidic residues" evidence="1">
    <location>
        <begin position="307"/>
        <end position="321"/>
    </location>
</feature>
<proteinExistence type="predicted"/>
<dbReference type="SUPFAM" id="SSF50346">
    <property type="entry name" value="PRC-barrel domain"/>
    <property type="match status" value="1"/>
</dbReference>
<feature type="compositionally biased region" description="Basic and acidic residues" evidence="1">
    <location>
        <begin position="197"/>
        <end position="217"/>
    </location>
</feature>
<dbReference type="InterPro" id="IPR011033">
    <property type="entry name" value="PRC_barrel-like_sf"/>
</dbReference>
<accession>A0A6J4SJ62</accession>
<dbReference type="EMBL" id="CADCVU010000108">
    <property type="protein sequence ID" value="CAA9500474.1"/>
    <property type="molecule type" value="Genomic_DNA"/>
</dbReference>
<dbReference type="Gene3D" id="3.90.50.10">
    <property type="entry name" value="Photosynthetic Reaction Center, subunit H, domain 2"/>
    <property type="match status" value="1"/>
</dbReference>
<dbReference type="InterPro" id="IPR014747">
    <property type="entry name" value="Bac_photo_RC_H_C"/>
</dbReference>
<evidence type="ECO:0000259" key="2">
    <source>
        <dbReference type="Pfam" id="PF05239"/>
    </source>
</evidence>